<keyword evidence="1" id="KW-0711">Selenium</keyword>
<proteinExistence type="predicted"/>
<gene>
    <name evidence="3" type="primary">selU</name>
    <name evidence="3" type="ORF">NCTC10723_01260</name>
</gene>
<dbReference type="OrthoDB" id="9808735at2"/>
<dbReference type="EC" id="2.9.1.-" evidence="3"/>
<evidence type="ECO:0000259" key="2">
    <source>
        <dbReference type="PROSITE" id="PS50206"/>
    </source>
</evidence>
<dbReference type="Proteomes" id="UP000255328">
    <property type="component" value="Unassembled WGS sequence"/>
</dbReference>
<dbReference type="NCBIfam" id="NF008750">
    <property type="entry name" value="PRK11784.1-2"/>
    <property type="match status" value="1"/>
</dbReference>
<dbReference type="NCBIfam" id="NF008752">
    <property type="entry name" value="PRK11784.1-4"/>
    <property type="match status" value="1"/>
</dbReference>
<dbReference type="RefSeq" id="WP_115270433.1">
    <property type="nucleotide sequence ID" value="NZ_CASFEE010000009.1"/>
</dbReference>
<name>A0A377GXS5_9FUSO</name>
<dbReference type="EMBL" id="UGGU01000003">
    <property type="protein sequence ID" value="STO31800.1"/>
    <property type="molecule type" value="Genomic_DNA"/>
</dbReference>
<accession>A0A377GXS5</accession>
<dbReference type="AlphaFoldDB" id="A0A377GXS5"/>
<dbReference type="NCBIfam" id="TIGR03167">
    <property type="entry name" value="tRNA_sel_U_synt"/>
    <property type="match status" value="1"/>
</dbReference>
<dbReference type="PROSITE" id="PS50206">
    <property type="entry name" value="RHODANESE_3"/>
    <property type="match status" value="1"/>
</dbReference>
<dbReference type="InterPro" id="IPR017582">
    <property type="entry name" value="SelU"/>
</dbReference>
<dbReference type="GO" id="GO:0002098">
    <property type="term" value="P:tRNA wobble uridine modification"/>
    <property type="evidence" value="ECO:0007669"/>
    <property type="project" value="InterPro"/>
</dbReference>
<dbReference type="PANTHER" id="PTHR30401:SF0">
    <property type="entry name" value="TRNA 2-SELENOURIDINE SYNTHASE"/>
    <property type="match status" value="1"/>
</dbReference>
<protein>
    <submittedName>
        <fullName evidence="3">tRNA 2-selenouridine synthase</fullName>
        <ecNumber evidence="3">2.9.1.-</ecNumber>
    </submittedName>
</protein>
<dbReference type="Pfam" id="PF00581">
    <property type="entry name" value="Rhodanese"/>
    <property type="match status" value="1"/>
</dbReference>
<dbReference type="PANTHER" id="PTHR30401">
    <property type="entry name" value="TRNA 2-SELENOURIDINE SYNTHASE"/>
    <property type="match status" value="1"/>
</dbReference>
<evidence type="ECO:0000313" key="4">
    <source>
        <dbReference type="Proteomes" id="UP000255328"/>
    </source>
</evidence>
<dbReference type="InterPro" id="IPR036873">
    <property type="entry name" value="Rhodanese-like_dom_sf"/>
</dbReference>
<evidence type="ECO:0000256" key="1">
    <source>
        <dbReference type="ARBA" id="ARBA00023266"/>
    </source>
</evidence>
<evidence type="ECO:0000313" key="3">
    <source>
        <dbReference type="EMBL" id="STO31800.1"/>
    </source>
</evidence>
<dbReference type="InterPro" id="IPR058840">
    <property type="entry name" value="AAA_SelU"/>
</dbReference>
<dbReference type="SUPFAM" id="SSF52540">
    <property type="entry name" value="P-loop containing nucleoside triphosphate hydrolases"/>
    <property type="match status" value="1"/>
</dbReference>
<dbReference type="InterPro" id="IPR027417">
    <property type="entry name" value="P-loop_NTPase"/>
</dbReference>
<dbReference type="SMART" id="SM00450">
    <property type="entry name" value="RHOD"/>
    <property type="match status" value="1"/>
</dbReference>
<sequence>MDKISFEDFLKEESVVLIDVRTPKEFLLEKVPNSINIPVLLDEERVSVGTTYVQQSKETAKKIGVEFISKRLPKIFEQVQELSKKYSKLVFMCARGGMRSSSITALFASLGYRVLKLDGGYKAYRDFILNRLPIENEKFKYLVIHGRTGVGKTKILNRMNELGVSVMNLEKMASHKGSFFGALGEKFPQSQKRFDGEIFEFLRTCKTKYIVVESESKRIGNLYVPESVYSSMTGGKHIFINTSISKRVDILMEDYGNVAIEEMEKCIMKVARYISKEKLNNYLKLLYSKKLRELGELLIIQYYDPLYEISINKHEFEFSIAYEEIEECAQKLSKYFFELENEDNHI</sequence>
<dbReference type="Pfam" id="PF26341">
    <property type="entry name" value="AAA_SelU"/>
    <property type="match status" value="1"/>
</dbReference>
<dbReference type="GO" id="GO:0043828">
    <property type="term" value="F:tRNA 2-selenouridine synthase activity"/>
    <property type="evidence" value="ECO:0007669"/>
    <property type="project" value="InterPro"/>
</dbReference>
<keyword evidence="3" id="KW-0808">Transferase</keyword>
<feature type="domain" description="Rhodanese" evidence="2">
    <location>
        <begin position="11"/>
        <end position="133"/>
    </location>
</feature>
<dbReference type="InterPro" id="IPR001763">
    <property type="entry name" value="Rhodanese-like_dom"/>
</dbReference>
<organism evidence="3 4">
    <name type="scientific">Fusobacterium necrogenes</name>
    <dbReference type="NCBI Taxonomy" id="858"/>
    <lineage>
        <taxon>Bacteria</taxon>
        <taxon>Fusobacteriati</taxon>
        <taxon>Fusobacteriota</taxon>
        <taxon>Fusobacteriia</taxon>
        <taxon>Fusobacteriales</taxon>
        <taxon>Fusobacteriaceae</taxon>
        <taxon>Fusobacterium</taxon>
    </lineage>
</organism>
<keyword evidence="4" id="KW-1185">Reference proteome</keyword>
<dbReference type="SUPFAM" id="SSF52821">
    <property type="entry name" value="Rhodanese/Cell cycle control phosphatase"/>
    <property type="match status" value="1"/>
</dbReference>
<dbReference type="Gene3D" id="3.40.250.10">
    <property type="entry name" value="Rhodanese-like domain"/>
    <property type="match status" value="1"/>
</dbReference>
<reference evidence="3 4" key="1">
    <citation type="submission" date="2018-06" db="EMBL/GenBank/DDBJ databases">
        <authorList>
            <consortium name="Pathogen Informatics"/>
            <person name="Doyle S."/>
        </authorList>
    </citation>
    <scope>NUCLEOTIDE SEQUENCE [LARGE SCALE GENOMIC DNA]</scope>
    <source>
        <strain evidence="3 4">NCTC10723</strain>
    </source>
</reference>